<evidence type="ECO:0000259" key="3">
    <source>
        <dbReference type="PROSITE" id="PS50111"/>
    </source>
</evidence>
<dbReference type="AlphaFoldDB" id="G0GC30"/>
<feature type="transmembrane region" description="Helical" evidence="2">
    <location>
        <begin position="12"/>
        <end position="35"/>
    </location>
</feature>
<dbReference type="RefSeq" id="WP_014623800.1">
    <property type="nucleotide sequence ID" value="NC_017583.1"/>
</dbReference>
<organism evidence="4 5">
    <name type="scientific">Winmispira thermophila (strain ATCC 700085 / DSM 6578 / Z-1203)</name>
    <name type="common">Spirochaeta thermophila</name>
    <dbReference type="NCBI Taxonomy" id="869211"/>
    <lineage>
        <taxon>Bacteria</taxon>
        <taxon>Pseudomonadati</taxon>
        <taxon>Spirochaetota</taxon>
        <taxon>Spirochaetia</taxon>
        <taxon>Winmispirales</taxon>
        <taxon>Winmispiraceae</taxon>
        <taxon>Winmispira</taxon>
    </lineage>
</organism>
<keyword evidence="2" id="KW-0812">Transmembrane</keyword>
<keyword evidence="1" id="KW-0807">Transducer</keyword>
<evidence type="ECO:0000256" key="1">
    <source>
        <dbReference type="PROSITE-ProRule" id="PRU00284"/>
    </source>
</evidence>
<evidence type="ECO:0000313" key="5">
    <source>
        <dbReference type="Proteomes" id="UP000007254"/>
    </source>
</evidence>
<gene>
    <name evidence="4" type="ordered locus">Spith_0107</name>
</gene>
<accession>G0GC30</accession>
<dbReference type="GO" id="GO:0007165">
    <property type="term" value="P:signal transduction"/>
    <property type="evidence" value="ECO:0007669"/>
    <property type="project" value="UniProtKB-KW"/>
</dbReference>
<dbReference type="Gene3D" id="1.10.287.950">
    <property type="entry name" value="Methyl-accepting chemotaxis protein"/>
    <property type="match status" value="1"/>
</dbReference>
<dbReference type="EMBL" id="CP002903">
    <property type="protein sequence ID" value="AEJ60394.1"/>
    <property type="molecule type" value="Genomic_DNA"/>
</dbReference>
<keyword evidence="5" id="KW-1185">Reference proteome</keyword>
<feature type="domain" description="Methyl-accepting transducer" evidence="3">
    <location>
        <begin position="226"/>
        <end position="412"/>
    </location>
</feature>
<dbReference type="InterPro" id="IPR004089">
    <property type="entry name" value="MCPsignal_dom"/>
</dbReference>
<evidence type="ECO:0000313" key="4">
    <source>
        <dbReference type="EMBL" id="AEJ60394.1"/>
    </source>
</evidence>
<dbReference type="PROSITE" id="PS50111">
    <property type="entry name" value="CHEMOTAXIS_TRANSDUC_2"/>
    <property type="match status" value="1"/>
</dbReference>
<proteinExistence type="predicted"/>
<dbReference type="HOGENOM" id="CLU_518654_0_0_12"/>
<dbReference type="KEGG" id="stq:Spith_0107"/>
<dbReference type="Proteomes" id="UP000007254">
    <property type="component" value="Chromosome"/>
</dbReference>
<dbReference type="Pfam" id="PF00015">
    <property type="entry name" value="MCPsignal"/>
    <property type="match status" value="1"/>
</dbReference>
<evidence type="ECO:0000256" key="2">
    <source>
        <dbReference type="SAM" id="Phobius"/>
    </source>
</evidence>
<feature type="transmembrane region" description="Helical" evidence="2">
    <location>
        <begin position="41"/>
        <end position="60"/>
    </location>
</feature>
<dbReference type="SUPFAM" id="SSF58104">
    <property type="entry name" value="Methyl-accepting chemotaxis protein (MCP) signaling domain"/>
    <property type="match status" value="1"/>
</dbReference>
<sequence length="525" mass="61431">MKRTSSWFASIRALTVLAEVGLLASLLLLVMMQVFDMEGWTFLPLLLVVLFVLLGLVVFLRRERRYIVELEQVVEHTIDAYRGVSLQLLLAIGDIYRDMLSLQEEYLSPLPAEVEESRSMLDRVFSSETEFAKLIEEERKRIDGLKGVDLKKLLRGVAGFEVISRRYILASLVILGTVVKKMKEVIAEKLELSRSMSRGLVEVSIVHDLIKRWDELSDQLIVKEVSQSFQEIAPMREMLEKTLKVLAGDIPEMKRQQEEAREFLLFQRRRLEEFFEVMEKVKHEFSLSMERYFDELKGIPSVVKEIAEIAENVKMVSFKLSIEASKAGDRSFTLIARELRTLSEKVSLFAKEITGRVSLTTQTVEKERRIQIEKLEELERIMGESSSLTQELDRYDESVRRISDSFEMQLKRIGNIEEYGREANRLLMRFFEIAQQLVIVQEELLHRDAFVEELMQGLQKNLEDFVSREESYRENKEVVRAILERLKSRITTKRERLLLKDFYRKFLGEEWEEDVSPTDDSIIIF</sequence>
<keyword evidence="2" id="KW-0472">Membrane</keyword>
<protein>
    <recommendedName>
        <fullName evidence="3">Methyl-accepting transducer domain-containing protein</fullName>
    </recommendedName>
</protein>
<dbReference type="STRING" id="869211.Spith_0107"/>
<dbReference type="GO" id="GO:0016020">
    <property type="term" value="C:membrane"/>
    <property type="evidence" value="ECO:0007669"/>
    <property type="project" value="InterPro"/>
</dbReference>
<keyword evidence="2" id="KW-1133">Transmembrane helix</keyword>
<name>G0GC30_WINT7</name>
<reference evidence="4 5" key="1">
    <citation type="submission" date="2011-06" db="EMBL/GenBank/DDBJ databases">
        <title>The complete genome of Spirochaeta thermophila DSM 6578.</title>
        <authorList>
            <consortium name="US DOE Joint Genome Institute (JGI-PGF)"/>
            <person name="Lucas S."/>
            <person name="Lapidus A."/>
            <person name="Bruce D."/>
            <person name="Goodwin L."/>
            <person name="Pitluck S."/>
            <person name="Peters L."/>
            <person name="Kyrpides N."/>
            <person name="Mavromatis K."/>
            <person name="Ivanova N."/>
            <person name="Mikailova N."/>
            <person name="Pagani I."/>
            <person name="Chertkov O."/>
            <person name="Detter J.C."/>
            <person name="Tapia R."/>
            <person name="Han C."/>
            <person name="Land M."/>
            <person name="Hauser L."/>
            <person name="Markowitz V."/>
            <person name="Cheng J.-F."/>
            <person name="Hugenholtz P."/>
            <person name="Woyke T."/>
            <person name="Wu D."/>
            <person name="Spring S."/>
            <person name="Merkhoffer B."/>
            <person name="Schneider S."/>
            <person name="Klenk H.-P."/>
            <person name="Eisen J.A."/>
        </authorList>
    </citation>
    <scope>NUCLEOTIDE SEQUENCE [LARGE SCALE GENOMIC DNA]</scope>
    <source>
        <strain evidence="5">ATCC 700085 / DSM 6578 / Z-1203</strain>
    </source>
</reference>